<dbReference type="Gene3D" id="3.40.50.2300">
    <property type="match status" value="2"/>
</dbReference>
<dbReference type="InterPro" id="IPR028082">
    <property type="entry name" value="Peripla_BP_I"/>
</dbReference>
<dbReference type="GO" id="GO:0000976">
    <property type="term" value="F:transcription cis-regulatory region binding"/>
    <property type="evidence" value="ECO:0007669"/>
    <property type="project" value="TreeGrafter"/>
</dbReference>
<dbReference type="PROSITE" id="PS00356">
    <property type="entry name" value="HTH_LACI_1"/>
    <property type="match status" value="1"/>
</dbReference>
<dbReference type="PRINTS" id="PR00036">
    <property type="entry name" value="HTHLACI"/>
</dbReference>
<dbReference type="PROSITE" id="PS50932">
    <property type="entry name" value="HTH_LACI_2"/>
    <property type="match status" value="1"/>
</dbReference>
<proteinExistence type="predicted"/>
<dbReference type="SUPFAM" id="SSF47413">
    <property type="entry name" value="lambda repressor-like DNA-binding domains"/>
    <property type="match status" value="1"/>
</dbReference>
<keyword evidence="6" id="KW-1185">Reference proteome</keyword>
<evidence type="ECO:0000259" key="4">
    <source>
        <dbReference type="PROSITE" id="PS50932"/>
    </source>
</evidence>
<dbReference type="Gene3D" id="1.10.260.40">
    <property type="entry name" value="lambda repressor-like DNA-binding domains"/>
    <property type="match status" value="1"/>
</dbReference>
<evidence type="ECO:0000313" key="5">
    <source>
        <dbReference type="EMBL" id="TWH78678.1"/>
    </source>
</evidence>
<dbReference type="Pfam" id="PF13377">
    <property type="entry name" value="Peripla_BP_3"/>
    <property type="match status" value="1"/>
</dbReference>
<dbReference type="Proteomes" id="UP000315343">
    <property type="component" value="Unassembled WGS sequence"/>
</dbReference>
<protein>
    <submittedName>
        <fullName evidence="5">LacI family transcriptional regulator</fullName>
    </submittedName>
</protein>
<keyword evidence="3" id="KW-0804">Transcription</keyword>
<dbReference type="EMBL" id="VLKH01000008">
    <property type="protein sequence ID" value="TWH78678.1"/>
    <property type="molecule type" value="Genomic_DNA"/>
</dbReference>
<feature type="domain" description="HTH lacI-type" evidence="4">
    <location>
        <begin position="2"/>
        <end position="56"/>
    </location>
</feature>
<evidence type="ECO:0000313" key="6">
    <source>
        <dbReference type="Proteomes" id="UP000315343"/>
    </source>
</evidence>
<dbReference type="InterPro" id="IPR046335">
    <property type="entry name" value="LacI/GalR-like_sensor"/>
</dbReference>
<evidence type="ECO:0000256" key="1">
    <source>
        <dbReference type="ARBA" id="ARBA00023015"/>
    </source>
</evidence>
<dbReference type="SMART" id="SM00354">
    <property type="entry name" value="HTH_LACI"/>
    <property type="match status" value="1"/>
</dbReference>
<dbReference type="RefSeq" id="WP_019228386.1">
    <property type="nucleotide sequence ID" value="NZ_DAMBUX010000002.1"/>
</dbReference>
<reference evidence="5 6" key="1">
    <citation type="submission" date="2019-07" db="EMBL/GenBank/DDBJ databases">
        <title>Genomic Encyclopedia of Type Strains, Phase I: the one thousand microbial genomes (KMG-I) project.</title>
        <authorList>
            <person name="Kyrpides N."/>
        </authorList>
    </citation>
    <scope>NUCLEOTIDE SEQUENCE [LARGE SCALE GENOMIC DNA]</scope>
    <source>
        <strain evidence="5 6">DSM 13558</strain>
    </source>
</reference>
<dbReference type="InterPro" id="IPR010982">
    <property type="entry name" value="Lambda_DNA-bd_dom_sf"/>
</dbReference>
<dbReference type="PANTHER" id="PTHR30146:SF149">
    <property type="entry name" value="HTH-TYPE TRANSCRIPTIONAL REGULATOR EBGR"/>
    <property type="match status" value="1"/>
</dbReference>
<name>A0A562J663_9FIRM</name>
<keyword evidence="2" id="KW-0238">DNA-binding</keyword>
<dbReference type="PANTHER" id="PTHR30146">
    <property type="entry name" value="LACI-RELATED TRANSCRIPTIONAL REPRESSOR"/>
    <property type="match status" value="1"/>
</dbReference>
<dbReference type="InterPro" id="IPR000843">
    <property type="entry name" value="HTH_LacI"/>
</dbReference>
<evidence type="ECO:0000256" key="3">
    <source>
        <dbReference type="ARBA" id="ARBA00023163"/>
    </source>
</evidence>
<dbReference type="AlphaFoldDB" id="A0A562J663"/>
<comment type="caution">
    <text evidence="5">The sequence shown here is derived from an EMBL/GenBank/DDBJ whole genome shotgun (WGS) entry which is preliminary data.</text>
</comment>
<evidence type="ECO:0000256" key="2">
    <source>
        <dbReference type="ARBA" id="ARBA00023125"/>
    </source>
</evidence>
<dbReference type="SUPFAM" id="SSF53822">
    <property type="entry name" value="Periplasmic binding protein-like I"/>
    <property type="match status" value="1"/>
</dbReference>
<dbReference type="Pfam" id="PF00356">
    <property type="entry name" value="LacI"/>
    <property type="match status" value="1"/>
</dbReference>
<keyword evidence="1" id="KW-0805">Transcription regulation</keyword>
<accession>A0A562J663</accession>
<gene>
    <name evidence="5" type="ORF">LY60_02706</name>
</gene>
<organism evidence="5 6">
    <name type="scientific">Sedimentibacter saalensis</name>
    <dbReference type="NCBI Taxonomy" id="130788"/>
    <lineage>
        <taxon>Bacteria</taxon>
        <taxon>Bacillati</taxon>
        <taxon>Bacillota</taxon>
        <taxon>Tissierellia</taxon>
        <taxon>Sedimentibacter</taxon>
    </lineage>
</organism>
<sequence>MITIKDVARLAEVSISTVSRVINDSKPVSPEVRRRVLKVIEETGYKPNDVARSLVTRRSYLIGVIVNNLAQSYVADIVRGIEEIGKMYGYDILLCSSYSSKETQEKYLQLLDRKQAEGLFLVGNKFDDEIIEIARGLNKPCIYFTRDVHEHMNHISIDSNAAFYEMTNYLIKEGHKKIAYVSDFADRTSVENDKIAGYQKAIEDNELQYSKMYVVGGNKHNRAYELGKTIAKDASEFTAVVCSNDEIAIGVMNSFFDNGIKVPDDVSVVGFGNIREGKFVRPELTTIGEPYYDVGAVGMRMLIKMIKGDKTPQGLMELPFTIEKRKSVKTIG</sequence>
<dbReference type="OrthoDB" id="9784962at2"/>
<dbReference type="GO" id="GO:0003700">
    <property type="term" value="F:DNA-binding transcription factor activity"/>
    <property type="evidence" value="ECO:0007669"/>
    <property type="project" value="TreeGrafter"/>
</dbReference>
<dbReference type="CDD" id="cd01392">
    <property type="entry name" value="HTH_LacI"/>
    <property type="match status" value="1"/>
</dbReference>